<dbReference type="OrthoDB" id="121150at2"/>
<reference evidence="1 2" key="1">
    <citation type="submission" date="2018-11" db="EMBL/GenBank/DDBJ databases">
        <title>Draft genome sequence of Ferruginibacter sp. BO-59.</title>
        <authorList>
            <person name="Im W.T."/>
        </authorList>
    </citation>
    <scope>NUCLEOTIDE SEQUENCE [LARGE SCALE GENOMIC DNA]</scope>
    <source>
        <strain evidence="1 2">BO-59</strain>
    </source>
</reference>
<dbReference type="Gene3D" id="3.30.460.40">
    <property type="match status" value="1"/>
</dbReference>
<dbReference type="EMBL" id="RJJR01000002">
    <property type="protein sequence ID" value="RNI38913.1"/>
    <property type="molecule type" value="Genomic_DNA"/>
</dbReference>
<dbReference type="InterPro" id="IPR043519">
    <property type="entry name" value="NT_sf"/>
</dbReference>
<protein>
    <submittedName>
        <fullName evidence="1">Uncharacterized protein</fullName>
    </submittedName>
</protein>
<keyword evidence="2" id="KW-1185">Reference proteome</keyword>
<organism evidence="1 2">
    <name type="scientific">Hanamia caeni</name>
    <dbReference type="NCBI Taxonomy" id="2294116"/>
    <lineage>
        <taxon>Bacteria</taxon>
        <taxon>Pseudomonadati</taxon>
        <taxon>Bacteroidota</taxon>
        <taxon>Chitinophagia</taxon>
        <taxon>Chitinophagales</taxon>
        <taxon>Chitinophagaceae</taxon>
        <taxon>Hanamia</taxon>
    </lineage>
</organism>
<dbReference type="Proteomes" id="UP000267223">
    <property type="component" value="Unassembled WGS sequence"/>
</dbReference>
<dbReference type="AlphaFoldDB" id="A0A3M9NP17"/>
<dbReference type="RefSeq" id="WP_123119476.1">
    <property type="nucleotide sequence ID" value="NZ_RJJR01000002.1"/>
</dbReference>
<evidence type="ECO:0000313" key="2">
    <source>
        <dbReference type="Proteomes" id="UP000267223"/>
    </source>
</evidence>
<gene>
    <name evidence="1" type="ORF">EFY79_04415</name>
</gene>
<proteinExistence type="predicted"/>
<comment type="caution">
    <text evidence="1">The sequence shown here is derived from an EMBL/GenBank/DDBJ whole genome shotgun (WGS) entry which is preliminary data.</text>
</comment>
<sequence>MDNFDNELIDFWKSLNKCNVAYIMIGGFAVNLHGFARTTGDIDIWLKDEVRNRRNLGKALTQFGYDENTFDKIDFVPGWTDFYIGIGLRLDIITTMVGLENISFDEALADATVAEILDVKVPFVNINHL</sequence>
<dbReference type="SUPFAM" id="SSF81301">
    <property type="entry name" value="Nucleotidyltransferase"/>
    <property type="match status" value="1"/>
</dbReference>
<evidence type="ECO:0000313" key="1">
    <source>
        <dbReference type="EMBL" id="RNI38913.1"/>
    </source>
</evidence>
<name>A0A3M9NP17_9BACT</name>
<accession>A0A3M9NP17</accession>